<evidence type="ECO:0000256" key="1">
    <source>
        <dbReference type="ARBA" id="ARBA00004141"/>
    </source>
</evidence>
<comment type="subcellular location">
    <subcellularLocation>
        <location evidence="1">Membrane</location>
        <topology evidence="1">Multi-pass membrane protein</topology>
    </subcellularLocation>
</comment>
<feature type="transmembrane region" description="Helical" evidence="6">
    <location>
        <begin position="380"/>
        <end position="398"/>
    </location>
</feature>
<evidence type="ECO:0000256" key="6">
    <source>
        <dbReference type="SAM" id="Phobius"/>
    </source>
</evidence>
<dbReference type="GO" id="GO:0016020">
    <property type="term" value="C:membrane"/>
    <property type="evidence" value="ECO:0007669"/>
    <property type="project" value="UniProtKB-SubCell"/>
</dbReference>
<keyword evidence="9" id="KW-1185">Reference proteome</keyword>
<accession>A0A7G1H0D7</accession>
<feature type="transmembrane region" description="Helical" evidence="6">
    <location>
        <begin position="39"/>
        <end position="57"/>
    </location>
</feature>
<dbReference type="EMBL" id="AP022873">
    <property type="protein sequence ID" value="BCB96018.1"/>
    <property type="molecule type" value="Genomic_DNA"/>
</dbReference>
<reference evidence="8 9" key="1">
    <citation type="submission" date="2020-03" db="EMBL/GenBank/DDBJ databases">
        <title>Complete genome sequences of two sulfur-disproportionating bacterial strains T55J and Mzg5.</title>
        <authorList>
            <person name="Umezawa K."/>
            <person name="Kojima H."/>
            <person name="Kato Y."/>
            <person name="Fukui M."/>
        </authorList>
    </citation>
    <scope>NUCLEOTIDE SEQUENCE [LARGE SCALE GENOMIC DNA]</scope>
    <source>
        <strain evidence="8 9">T55J</strain>
    </source>
</reference>
<dbReference type="Pfam" id="PF05140">
    <property type="entry name" value="ResB"/>
    <property type="match status" value="1"/>
</dbReference>
<dbReference type="AlphaFoldDB" id="A0A7G1H0D7"/>
<evidence type="ECO:0000256" key="2">
    <source>
        <dbReference type="ARBA" id="ARBA00022692"/>
    </source>
</evidence>
<evidence type="ECO:0000256" key="4">
    <source>
        <dbReference type="ARBA" id="ARBA00022989"/>
    </source>
</evidence>
<evidence type="ECO:0000313" key="9">
    <source>
        <dbReference type="Proteomes" id="UP000516360"/>
    </source>
</evidence>
<dbReference type="InterPro" id="IPR007816">
    <property type="entry name" value="ResB-like_domain"/>
</dbReference>
<dbReference type="PANTHER" id="PTHR31566">
    <property type="entry name" value="CYTOCHROME C BIOGENESIS PROTEIN CCS1, CHLOROPLASTIC"/>
    <property type="match status" value="1"/>
</dbReference>
<keyword evidence="2 6" id="KW-0812">Transmembrane</keyword>
<dbReference type="GO" id="GO:0017004">
    <property type="term" value="P:cytochrome complex assembly"/>
    <property type="evidence" value="ECO:0007669"/>
    <property type="project" value="UniProtKB-KW"/>
</dbReference>
<name>A0A7G1H0D7_9BACT</name>
<protein>
    <recommendedName>
        <fullName evidence="7">ResB-like domain-containing protein</fullName>
    </recommendedName>
</protein>
<dbReference type="Proteomes" id="UP000516360">
    <property type="component" value="Chromosome"/>
</dbReference>
<evidence type="ECO:0000313" key="8">
    <source>
        <dbReference type="EMBL" id="BCB96018.1"/>
    </source>
</evidence>
<dbReference type="KEGG" id="dtp:JZK55_09400"/>
<proteinExistence type="predicted"/>
<gene>
    <name evidence="8" type="ORF">JZK55_09400</name>
</gene>
<sequence length="439" mass="51001">MIPQIDDKSPSYFEEWKLKSPQTFYIVDLLQLNRVYTSVWFLTLVFIIMLSLGYSIYQQVKRNIKVHSSSFIVHSKEEVHGKDICSNEQSMMNYERIIKLMRKRRYKLVYSLSSVVHADNEQSTMNDERPTMNYERILVFSKNSINRWGGVIFHSGLFLIIVAAIVGLSFQKRGFVQVMEGEVFSGRHEDFLVRNLGIFQKRFDVGFKTQLLKFSHEYWETDQIKDISSSVNVIDKDGNMIDKTIAVNTAVKYKGINIYQSFDYGYALTFVLKSPDGKETVTHFLLDHPDKRTKPFVGKTDFPQTPYIFNMKFYPDISMNSFHLGKPILYLQVLKGINNMVFDGLVIPGNVIKVEGNLVRFYSISQWSGLIYAKSPDMSLAYAGFFISCIGVSIIFLLPHKEIYISHKDNVVSLYSRTNRYKPLFKEEMEKIKEELSEQ</sequence>
<evidence type="ECO:0000259" key="7">
    <source>
        <dbReference type="Pfam" id="PF05140"/>
    </source>
</evidence>
<keyword evidence="4 6" id="KW-1133">Transmembrane helix</keyword>
<evidence type="ECO:0000256" key="5">
    <source>
        <dbReference type="ARBA" id="ARBA00023136"/>
    </source>
</evidence>
<keyword evidence="5 6" id="KW-0472">Membrane</keyword>
<feature type="transmembrane region" description="Helical" evidence="6">
    <location>
        <begin position="151"/>
        <end position="170"/>
    </location>
</feature>
<evidence type="ECO:0000256" key="3">
    <source>
        <dbReference type="ARBA" id="ARBA00022748"/>
    </source>
</evidence>
<keyword evidence="3" id="KW-0201">Cytochrome c-type biogenesis</keyword>
<dbReference type="InterPro" id="IPR023494">
    <property type="entry name" value="Cyt_c_bgen_Ccs1/CcsB/ResB"/>
</dbReference>
<feature type="domain" description="ResB-like" evidence="7">
    <location>
        <begin position="2"/>
        <end position="430"/>
    </location>
</feature>
<dbReference type="PANTHER" id="PTHR31566:SF0">
    <property type="entry name" value="CYTOCHROME C BIOGENESIS PROTEIN CCS1, CHLOROPLASTIC"/>
    <property type="match status" value="1"/>
</dbReference>
<organism evidence="8 9">
    <name type="scientific">Dissulfurispira thermophila</name>
    <dbReference type="NCBI Taxonomy" id="2715679"/>
    <lineage>
        <taxon>Bacteria</taxon>
        <taxon>Pseudomonadati</taxon>
        <taxon>Nitrospirota</taxon>
        <taxon>Thermodesulfovibrionia</taxon>
        <taxon>Thermodesulfovibrionales</taxon>
        <taxon>Dissulfurispiraceae</taxon>
        <taxon>Dissulfurispira</taxon>
    </lineage>
</organism>